<protein>
    <recommendedName>
        <fullName evidence="5">protein adenylyltransferase</fullName>
        <ecNumber evidence="5">2.7.7.108</ecNumber>
    </recommendedName>
</protein>
<dbReference type="Pfam" id="PF02661">
    <property type="entry name" value="Fic"/>
    <property type="match status" value="1"/>
</dbReference>
<evidence type="ECO:0000259" key="9">
    <source>
        <dbReference type="PROSITE" id="PS51459"/>
    </source>
</evidence>
<proteinExistence type="predicted"/>
<evidence type="ECO:0000256" key="3">
    <source>
        <dbReference type="ARBA" id="ARBA00022741"/>
    </source>
</evidence>
<dbReference type="PROSITE" id="PS51459">
    <property type="entry name" value="FIDO"/>
    <property type="match status" value="1"/>
</dbReference>
<reference evidence="10 11" key="1">
    <citation type="submission" date="2021-06" db="EMBL/GenBank/DDBJ databases">
        <authorList>
            <person name="Criscuolo A."/>
        </authorList>
    </citation>
    <scope>NUCLEOTIDE SEQUENCE [LARGE SCALE GENOMIC DNA]</scope>
    <source>
        <strain evidence="11">CIP 111802</strain>
    </source>
</reference>
<comment type="catalytic activity">
    <reaction evidence="7">
        <text>L-tyrosyl-[protein] + ATP = O-(5'-adenylyl)-L-tyrosyl-[protein] + diphosphate</text>
        <dbReference type="Rhea" id="RHEA:54288"/>
        <dbReference type="Rhea" id="RHEA-COMP:10136"/>
        <dbReference type="Rhea" id="RHEA-COMP:13846"/>
        <dbReference type="ChEBI" id="CHEBI:30616"/>
        <dbReference type="ChEBI" id="CHEBI:33019"/>
        <dbReference type="ChEBI" id="CHEBI:46858"/>
        <dbReference type="ChEBI" id="CHEBI:83624"/>
        <dbReference type="EC" id="2.7.7.108"/>
    </reaction>
</comment>
<evidence type="ECO:0000256" key="7">
    <source>
        <dbReference type="ARBA" id="ARBA00048696"/>
    </source>
</evidence>
<evidence type="ECO:0000256" key="5">
    <source>
        <dbReference type="ARBA" id="ARBA00034531"/>
    </source>
</evidence>
<evidence type="ECO:0000313" key="11">
    <source>
        <dbReference type="Proteomes" id="UP000730618"/>
    </source>
</evidence>
<dbReference type="InterPro" id="IPR003812">
    <property type="entry name" value="Fido"/>
</dbReference>
<dbReference type="PANTHER" id="PTHR39560:SF1">
    <property type="entry name" value="PROTEIN ADENYLYLTRANSFERASE FIC-RELATED"/>
    <property type="match status" value="1"/>
</dbReference>
<gene>
    <name evidence="10" type="primary">vbhT</name>
    <name evidence="10" type="ORF">PAECIP111802_03050</name>
</gene>
<feature type="domain" description="Fido" evidence="9">
    <location>
        <begin position="53"/>
        <end position="200"/>
    </location>
</feature>
<keyword evidence="3" id="KW-0547">Nucleotide-binding</keyword>
<evidence type="ECO:0000313" key="10">
    <source>
        <dbReference type="EMBL" id="CAG7643582.1"/>
    </source>
</evidence>
<comment type="caution">
    <text evidence="10">The sequence shown here is derived from an EMBL/GenBank/DDBJ whole genome shotgun (WGS) entry which is preliminary data.</text>
</comment>
<evidence type="ECO:0000256" key="8">
    <source>
        <dbReference type="SAM" id="MobiDB-lite"/>
    </source>
</evidence>
<comment type="catalytic activity">
    <reaction evidence="6">
        <text>L-threonyl-[protein] + ATP = 3-O-(5'-adenylyl)-L-threonyl-[protein] + diphosphate</text>
        <dbReference type="Rhea" id="RHEA:54292"/>
        <dbReference type="Rhea" id="RHEA-COMP:11060"/>
        <dbReference type="Rhea" id="RHEA-COMP:13847"/>
        <dbReference type="ChEBI" id="CHEBI:30013"/>
        <dbReference type="ChEBI" id="CHEBI:30616"/>
        <dbReference type="ChEBI" id="CHEBI:33019"/>
        <dbReference type="ChEBI" id="CHEBI:138113"/>
        <dbReference type="EC" id="2.7.7.108"/>
    </reaction>
</comment>
<keyword evidence="1 10" id="KW-0808">Transferase</keyword>
<name>A0ABN7TNL2_9BACL</name>
<evidence type="ECO:0000256" key="1">
    <source>
        <dbReference type="ARBA" id="ARBA00022679"/>
    </source>
</evidence>
<evidence type="ECO:0000256" key="2">
    <source>
        <dbReference type="ARBA" id="ARBA00022695"/>
    </source>
</evidence>
<keyword evidence="2 10" id="KW-0548">Nucleotidyltransferase</keyword>
<accession>A0ABN7TNL2</accession>
<dbReference type="Proteomes" id="UP000730618">
    <property type="component" value="Unassembled WGS sequence"/>
</dbReference>
<dbReference type="EC" id="2.7.7.108" evidence="5"/>
<keyword evidence="4" id="KW-0067">ATP-binding</keyword>
<dbReference type="EMBL" id="CAJVCE010000007">
    <property type="protein sequence ID" value="CAG7643582.1"/>
    <property type="molecule type" value="Genomic_DNA"/>
</dbReference>
<evidence type="ECO:0000256" key="6">
    <source>
        <dbReference type="ARBA" id="ARBA00047939"/>
    </source>
</evidence>
<organism evidence="10 11">
    <name type="scientific">Paenibacillus allorhizosphaerae</name>
    <dbReference type="NCBI Taxonomy" id="2849866"/>
    <lineage>
        <taxon>Bacteria</taxon>
        <taxon>Bacillati</taxon>
        <taxon>Bacillota</taxon>
        <taxon>Bacilli</taxon>
        <taxon>Bacillales</taxon>
        <taxon>Paenibacillaceae</taxon>
        <taxon>Paenibacillus</taxon>
    </lineage>
</organism>
<dbReference type="PANTHER" id="PTHR39560">
    <property type="entry name" value="PROTEIN ADENYLYLTRANSFERASE FIC-RELATED"/>
    <property type="match status" value="1"/>
</dbReference>
<keyword evidence="11" id="KW-1185">Reference proteome</keyword>
<dbReference type="RefSeq" id="WP_218099358.1">
    <property type="nucleotide sequence ID" value="NZ_CAJVCE010000007.1"/>
</dbReference>
<feature type="region of interest" description="Disordered" evidence="8">
    <location>
        <begin position="199"/>
        <end position="221"/>
    </location>
</feature>
<sequence length="221" mass="25697">MAAEFRDPYLFEDIDVMRNKFGIRDQAQLHKAEVDHTMLRLIQLELKPIPGDFDAKHLQVIHKHIFQDVYDWAGEYRTVDMSKYYDNLGRNMTYWHHQDIGDALGQVSDRLKQEGYLKDAPNSEAFVQRASRYMAAINQVHPFREGNGRSQREFIRTLALNAGYRLDWSRVPERQLTNVRAKSLIDHGEDLAPVMKQCISNSKPDPQLARSLPTPGKTMER</sequence>
<dbReference type="GO" id="GO:0016779">
    <property type="term" value="F:nucleotidyltransferase activity"/>
    <property type="evidence" value="ECO:0007669"/>
    <property type="project" value="UniProtKB-KW"/>
</dbReference>
<evidence type="ECO:0000256" key="4">
    <source>
        <dbReference type="ARBA" id="ARBA00022840"/>
    </source>
</evidence>